<organism evidence="1 4">
    <name type="scientific">Rhizophagus clarus</name>
    <dbReference type="NCBI Taxonomy" id="94130"/>
    <lineage>
        <taxon>Eukaryota</taxon>
        <taxon>Fungi</taxon>
        <taxon>Fungi incertae sedis</taxon>
        <taxon>Mucoromycota</taxon>
        <taxon>Glomeromycotina</taxon>
        <taxon>Glomeromycetes</taxon>
        <taxon>Glomerales</taxon>
        <taxon>Glomeraceae</taxon>
        <taxon>Rhizophagus</taxon>
    </lineage>
</organism>
<dbReference type="EMBL" id="BEXD01002388">
    <property type="protein sequence ID" value="GBB98133.1"/>
    <property type="molecule type" value="Genomic_DNA"/>
</dbReference>
<evidence type="ECO:0000313" key="2">
    <source>
        <dbReference type="EMBL" id="GES91047.1"/>
    </source>
</evidence>
<evidence type="ECO:0000313" key="3">
    <source>
        <dbReference type="EMBL" id="GES95462.1"/>
    </source>
</evidence>
<dbReference type="EMBL" id="BLAL01000197">
    <property type="protein sequence ID" value="GES91047.1"/>
    <property type="molecule type" value="Genomic_DNA"/>
</dbReference>
<comment type="caution">
    <text evidence="1">The sequence shown here is derived from an EMBL/GenBank/DDBJ whole genome shotgun (WGS) entry which is preliminary data.</text>
</comment>
<protein>
    <submittedName>
        <fullName evidence="1">Uncharacterized protein</fullName>
    </submittedName>
</protein>
<evidence type="ECO:0000313" key="4">
    <source>
        <dbReference type="Proteomes" id="UP000247702"/>
    </source>
</evidence>
<dbReference type="AlphaFoldDB" id="A0A2Z6R7E3"/>
<reference evidence="2" key="2">
    <citation type="submission" date="2019-10" db="EMBL/GenBank/DDBJ databases">
        <title>Conservation and host-specific expression of non-tandemly repeated heterogenous ribosome RNA gene in arbuscular mycorrhizal fungi.</title>
        <authorList>
            <person name="Maeda T."/>
            <person name="Kobayashi Y."/>
            <person name="Nakagawa T."/>
            <person name="Ezawa T."/>
            <person name="Yamaguchi K."/>
            <person name="Bino T."/>
            <person name="Nishimoto Y."/>
            <person name="Shigenobu S."/>
            <person name="Kawaguchi M."/>
        </authorList>
    </citation>
    <scope>NUCLEOTIDE SEQUENCE</scope>
    <source>
        <strain evidence="2">HR1</strain>
    </source>
</reference>
<dbReference type="CDD" id="cd00303">
    <property type="entry name" value="retropepsin_like"/>
    <property type="match status" value="1"/>
</dbReference>
<evidence type="ECO:0000313" key="1">
    <source>
        <dbReference type="EMBL" id="GBB98133.1"/>
    </source>
</evidence>
<proteinExistence type="predicted"/>
<dbReference type="Proteomes" id="UP000247702">
    <property type="component" value="Unassembled WGS sequence"/>
</dbReference>
<gene>
    <name evidence="2" type="ORF">RCL2_001788100</name>
    <name evidence="3" type="ORF">RCL2_002212900</name>
    <name evidence="1" type="ORF">RclHR1_31470002</name>
</gene>
<dbReference type="Gene3D" id="2.40.70.10">
    <property type="entry name" value="Acid Proteases"/>
    <property type="match status" value="1"/>
</dbReference>
<dbReference type="EMBL" id="BLAL01000242">
    <property type="protein sequence ID" value="GES95462.1"/>
    <property type="molecule type" value="Genomic_DNA"/>
</dbReference>
<dbReference type="Proteomes" id="UP000615446">
    <property type="component" value="Unassembled WGS sequence"/>
</dbReference>
<keyword evidence="4" id="KW-1185">Reference proteome</keyword>
<dbReference type="InterPro" id="IPR021109">
    <property type="entry name" value="Peptidase_aspartic_dom_sf"/>
</dbReference>
<accession>A0A2Z6R7E3</accession>
<reference evidence="1 4" key="1">
    <citation type="submission" date="2017-11" db="EMBL/GenBank/DDBJ databases">
        <title>The genome of Rhizophagus clarus HR1 reveals common genetic basis of auxotrophy among arbuscular mycorrhizal fungi.</title>
        <authorList>
            <person name="Kobayashi Y."/>
        </authorList>
    </citation>
    <scope>NUCLEOTIDE SEQUENCE [LARGE SCALE GENOMIC DNA]</scope>
    <source>
        <strain evidence="1 4">HR1</strain>
    </source>
</reference>
<dbReference type="OrthoDB" id="2321879at2759"/>
<name>A0A2Z6R7E3_9GLOM</name>
<sequence length="195" mass="22571">MAYVECKIWIFQGDDDRHQETRYRAMKAGCRHYTVKALIDTSSSVNLISKSLADKLRRRYGKQYKNKRVKNSLGTIDCIDISFQYEGKDRLVSGSDNAFNDFEVVTKPGKADLILGIPWLWIHEAKIDMWKKGITIYDDFVPFCKYPKNNEYYYSETDNSESDSFDSDYVPCKAPIDLEKKIRKVIESISLSSNG</sequence>